<dbReference type="VEuPathDB" id="FungiDB:HMPREF1544_01697"/>
<dbReference type="GO" id="GO:0000139">
    <property type="term" value="C:Golgi membrane"/>
    <property type="evidence" value="ECO:0007669"/>
    <property type="project" value="UniProtKB-SubCell"/>
</dbReference>
<name>S2JM37_MUCC1</name>
<evidence type="ECO:0000313" key="12">
    <source>
        <dbReference type="Proteomes" id="UP000014254"/>
    </source>
</evidence>
<dbReference type="InterPro" id="IPR000727">
    <property type="entry name" value="T_SNARE_dom"/>
</dbReference>
<evidence type="ECO:0000256" key="2">
    <source>
        <dbReference type="ARBA" id="ARBA00022448"/>
    </source>
</evidence>
<feature type="domain" description="T-SNARE coiled-coil homology" evidence="10">
    <location>
        <begin position="58"/>
        <end position="120"/>
    </location>
</feature>
<dbReference type="InParanoid" id="S2JM37"/>
<dbReference type="InterPro" id="IPR039899">
    <property type="entry name" value="BET1_SNARE"/>
</dbReference>
<dbReference type="Gene3D" id="1.20.5.110">
    <property type="match status" value="1"/>
</dbReference>
<evidence type="ECO:0000259" key="10">
    <source>
        <dbReference type="PROSITE" id="PS50192"/>
    </source>
</evidence>
<evidence type="ECO:0000256" key="1">
    <source>
        <dbReference type="ARBA" id="ARBA00004394"/>
    </source>
</evidence>
<dbReference type="GO" id="GO:0015031">
    <property type="term" value="P:protein transport"/>
    <property type="evidence" value="ECO:0007669"/>
    <property type="project" value="UniProtKB-KW"/>
</dbReference>
<keyword evidence="6" id="KW-0333">Golgi apparatus</keyword>
<evidence type="ECO:0000256" key="5">
    <source>
        <dbReference type="ARBA" id="ARBA00022989"/>
    </source>
</evidence>
<dbReference type="Proteomes" id="UP000014254">
    <property type="component" value="Unassembled WGS sequence"/>
</dbReference>
<evidence type="ECO:0000256" key="7">
    <source>
        <dbReference type="ARBA" id="ARBA00023136"/>
    </source>
</evidence>
<evidence type="ECO:0000256" key="4">
    <source>
        <dbReference type="ARBA" id="ARBA00022927"/>
    </source>
</evidence>
<reference evidence="12" key="1">
    <citation type="submission" date="2013-05" db="EMBL/GenBank/DDBJ databases">
        <title>The Genome sequence of Mucor circinelloides f. circinelloides 1006PhL.</title>
        <authorList>
            <consortium name="The Broad Institute Genomics Platform"/>
            <person name="Cuomo C."/>
            <person name="Earl A."/>
            <person name="Findley K."/>
            <person name="Lee S.C."/>
            <person name="Walker B."/>
            <person name="Young S."/>
            <person name="Zeng Q."/>
            <person name="Gargeya S."/>
            <person name="Fitzgerald M."/>
            <person name="Haas B."/>
            <person name="Abouelleil A."/>
            <person name="Allen A.W."/>
            <person name="Alvarado L."/>
            <person name="Arachchi H.M."/>
            <person name="Berlin A.M."/>
            <person name="Chapman S.B."/>
            <person name="Gainer-Dewar J."/>
            <person name="Goldberg J."/>
            <person name="Griggs A."/>
            <person name="Gujja S."/>
            <person name="Hansen M."/>
            <person name="Howarth C."/>
            <person name="Imamovic A."/>
            <person name="Ireland A."/>
            <person name="Larimer J."/>
            <person name="McCowan C."/>
            <person name="Murphy C."/>
            <person name="Pearson M."/>
            <person name="Poon T.W."/>
            <person name="Priest M."/>
            <person name="Roberts A."/>
            <person name="Saif S."/>
            <person name="Shea T."/>
            <person name="Sisk P."/>
            <person name="Sykes S."/>
            <person name="Wortman J."/>
            <person name="Nusbaum C."/>
            <person name="Birren B."/>
        </authorList>
    </citation>
    <scope>NUCLEOTIDE SEQUENCE [LARGE SCALE GENOMIC DNA]</scope>
    <source>
        <strain evidence="12">1006PhL</strain>
    </source>
</reference>
<comment type="subcellular location">
    <subcellularLocation>
        <location evidence="8">Endomembrane system</location>
        <topology evidence="8">Single-pass type IV membrane protein</topology>
    </subcellularLocation>
    <subcellularLocation>
        <location evidence="1">Golgi apparatus membrane</location>
    </subcellularLocation>
</comment>
<dbReference type="SUPFAM" id="SSF58038">
    <property type="entry name" value="SNARE fusion complex"/>
    <property type="match status" value="1"/>
</dbReference>
<keyword evidence="3" id="KW-0812">Transmembrane</keyword>
<evidence type="ECO:0000313" key="11">
    <source>
        <dbReference type="EMBL" id="EPB91376.1"/>
    </source>
</evidence>
<sequence>MSRQFGNRSSVRSYQNLHNRSSLFAGAQQHNDTRTPSPSAYGGDQQTVALDMNDRDLDYLESQNDDEISGLSAKVNILKNITGKIGEEIRSGNSFIDQMNDQFSNTGSVLGKTMDNFKSFSFIIGFSNKGWNRRLDVEKLHNDLVCVPSKRA</sequence>
<keyword evidence="2" id="KW-0813">Transport</keyword>
<keyword evidence="5" id="KW-1133">Transmembrane helix</keyword>
<evidence type="ECO:0000256" key="8">
    <source>
        <dbReference type="ARBA" id="ARBA00046280"/>
    </source>
</evidence>
<dbReference type="PROSITE" id="PS50192">
    <property type="entry name" value="T_SNARE"/>
    <property type="match status" value="1"/>
</dbReference>
<protein>
    <recommendedName>
        <fullName evidence="10">t-SNARE coiled-coil homology domain-containing protein</fullName>
    </recommendedName>
</protein>
<keyword evidence="12" id="KW-1185">Reference proteome</keyword>
<dbReference type="PANTHER" id="PTHR12791">
    <property type="entry name" value="GOLGI SNARE BET1-RELATED"/>
    <property type="match status" value="1"/>
</dbReference>
<keyword evidence="4" id="KW-0653">Protein transport</keyword>
<dbReference type="STRING" id="1220926.S2JM37"/>
<keyword evidence="7" id="KW-0472">Membrane</keyword>
<dbReference type="OMA" id="QQHNDTR"/>
<dbReference type="EMBL" id="KE123909">
    <property type="protein sequence ID" value="EPB91376.1"/>
    <property type="molecule type" value="Genomic_DNA"/>
</dbReference>
<feature type="region of interest" description="Disordered" evidence="9">
    <location>
        <begin position="22"/>
        <end position="45"/>
    </location>
</feature>
<accession>S2JM37</accession>
<dbReference type="CDD" id="cd15853">
    <property type="entry name" value="SNARE_Bet1"/>
    <property type="match status" value="1"/>
</dbReference>
<dbReference type="AlphaFoldDB" id="S2JM37"/>
<evidence type="ECO:0000256" key="3">
    <source>
        <dbReference type="ARBA" id="ARBA00022692"/>
    </source>
</evidence>
<dbReference type="OrthoDB" id="261831at2759"/>
<proteinExistence type="predicted"/>
<evidence type="ECO:0000256" key="6">
    <source>
        <dbReference type="ARBA" id="ARBA00023034"/>
    </source>
</evidence>
<dbReference type="eggNOG" id="KOG3385">
    <property type="taxonomic scope" value="Eukaryota"/>
</dbReference>
<gene>
    <name evidence="11" type="ORF">HMPREF1544_01697</name>
</gene>
<evidence type="ECO:0000256" key="9">
    <source>
        <dbReference type="SAM" id="MobiDB-lite"/>
    </source>
</evidence>
<organism evidence="11 12">
    <name type="scientific">Mucor circinelloides f. circinelloides (strain 1006PhL)</name>
    <name type="common">Mucormycosis agent</name>
    <name type="synonym">Calyptromyces circinelloides</name>
    <dbReference type="NCBI Taxonomy" id="1220926"/>
    <lineage>
        <taxon>Eukaryota</taxon>
        <taxon>Fungi</taxon>
        <taxon>Fungi incertae sedis</taxon>
        <taxon>Mucoromycota</taxon>
        <taxon>Mucoromycotina</taxon>
        <taxon>Mucoromycetes</taxon>
        <taxon>Mucorales</taxon>
        <taxon>Mucorineae</taxon>
        <taxon>Mucoraceae</taxon>
        <taxon>Mucor</taxon>
    </lineage>
</organism>
<dbReference type="FunCoup" id="S2JM37">
    <property type="interactions" value="284"/>
</dbReference>